<dbReference type="AlphaFoldDB" id="A0A0A0JMF2"/>
<dbReference type="Proteomes" id="UP000030011">
    <property type="component" value="Unassembled WGS sequence"/>
</dbReference>
<proteinExistence type="predicted"/>
<gene>
    <name evidence="1" type="ORF">N803_15505</name>
</gene>
<dbReference type="OrthoDB" id="5517693at2"/>
<organism evidence="1 2">
    <name type="scientific">Knoellia subterranea KCTC 19937</name>
    <dbReference type="NCBI Taxonomy" id="1385521"/>
    <lineage>
        <taxon>Bacteria</taxon>
        <taxon>Bacillati</taxon>
        <taxon>Actinomycetota</taxon>
        <taxon>Actinomycetes</taxon>
        <taxon>Micrococcales</taxon>
        <taxon>Intrasporangiaceae</taxon>
        <taxon>Knoellia</taxon>
    </lineage>
</organism>
<dbReference type="eggNOG" id="COG5340">
    <property type="taxonomic scope" value="Bacteria"/>
</dbReference>
<dbReference type="RefSeq" id="WP_052112210.1">
    <property type="nucleotide sequence ID" value="NZ_AVPK01000006.1"/>
</dbReference>
<dbReference type="STRING" id="1385521.N803_15505"/>
<evidence type="ECO:0000313" key="2">
    <source>
        <dbReference type="Proteomes" id="UP000030011"/>
    </source>
</evidence>
<reference evidence="1 2" key="1">
    <citation type="submission" date="2013-08" db="EMBL/GenBank/DDBJ databases">
        <title>The genome sequence of Knoellia subterranea.</title>
        <authorList>
            <person name="Zhu W."/>
            <person name="Wang G."/>
        </authorList>
    </citation>
    <scope>NUCLEOTIDE SEQUENCE [LARGE SCALE GENOMIC DNA]</scope>
    <source>
        <strain evidence="1 2">KCTC 19937</strain>
    </source>
</reference>
<protein>
    <recommendedName>
        <fullName evidence="3">AbiEi antitoxin C-terminal domain-containing protein</fullName>
    </recommendedName>
</protein>
<name>A0A0A0JMF2_9MICO</name>
<sequence length="332" mass="36955">MPSARPDPFAPDLLRPTRDLRRFGESVHDLDASGRPKWTVVRRGIVVASDTWNGLTPEQRQAGLVHATSLQMTGTKPQPFSHTSAGAVWGLPRVSAWPRRIDVSVFGRSAHSSGLVRRHCLDADDALDPDDPDAFEIVDGLLVTPLVRTIVDLARTEDPRDAVAAADHALHHDLCTTADLTTELARVPAGARGRAKAAFVVRFAEPGAMSVGESLSRVQMYRLGLPRPQLQVPVADADGVIGIGDFWWERERVVGEFDGRKKYKVTEDMTPEEAGQTLWNEKRREDRIRATHRRMARWGWDDAMSPMRLVARLADQGVQRPARLRDTWFDAA</sequence>
<keyword evidence="2" id="KW-1185">Reference proteome</keyword>
<evidence type="ECO:0008006" key="3">
    <source>
        <dbReference type="Google" id="ProtNLM"/>
    </source>
</evidence>
<evidence type="ECO:0000313" key="1">
    <source>
        <dbReference type="EMBL" id="KGN37242.1"/>
    </source>
</evidence>
<accession>A0A0A0JMF2</accession>
<dbReference type="EMBL" id="AVPK01000006">
    <property type="protein sequence ID" value="KGN37242.1"/>
    <property type="molecule type" value="Genomic_DNA"/>
</dbReference>
<comment type="caution">
    <text evidence="1">The sequence shown here is derived from an EMBL/GenBank/DDBJ whole genome shotgun (WGS) entry which is preliminary data.</text>
</comment>